<dbReference type="SUPFAM" id="SSF53756">
    <property type="entry name" value="UDP-Glycosyltransferase/glycogen phosphorylase"/>
    <property type="match status" value="1"/>
</dbReference>
<dbReference type="GO" id="GO:0016757">
    <property type="term" value="F:glycosyltransferase activity"/>
    <property type="evidence" value="ECO:0007669"/>
    <property type="project" value="InterPro"/>
</dbReference>
<dbReference type="PANTHER" id="PTHR12526">
    <property type="entry name" value="GLYCOSYLTRANSFERASE"/>
    <property type="match status" value="1"/>
</dbReference>
<dbReference type="Pfam" id="PF00534">
    <property type="entry name" value="Glycos_transf_1"/>
    <property type="match status" value="1"/>
</dbReference>
<dbReference type="AlphaFoldDB" id="A0A4T0UK27"/>
<dbReference type="Pfam" id="PF13579">
    <property type="entry name" value="Glyco_trans_4_4"/>
    <property type="match status" value="1"/>
</dbReference>
<feature type="domain" description="Glycosyl transferase family 1" evidence="1">
    <location>
        <begin position="208"/>
        <end position="379"/>
    </location>
</feature>
<keyword evidence="4" id="KW-1185">Reference proteome</keyword>
<dbReference type="OrthoDB" id="9787293at2"/>
<organism evidence="3 4">
    <name type="scientific">Crenobacter intestini</name>
    <dbReference type="NCBI Taxonomy" id="2563443"/>
    <lineage>
        <taxon>Bacteria</taxon>
        <taxon>Pseudomonadati</taxon>
        <taxon>Pseudomonadota</taxon>
        <taxon>Betaproteobacteria</taxon>
        <taxon>Neisseriales</taxon>
        <taxon>Neisseriaceae</taxon>
        <taxon>Crenobacter</taxon>
    </lineage>
</organism>
<feature type="domain" description="Glycosyltransferase subfamily 4-like N-terminal" evidence="2">
    <location>
        <begin position="22"/>
        <end position="195"/>
    </location>
</feature>
<accession>A0A4T0UK27</accession>
<evidence type="ECO:0000259" key="2">
    <source>
        <dbReference type="Pfam" id="PF13579"/>
    </source>
</evidence>
<dbReference type="PANTHER" id="PTHR12526:SF609">
    <property type="entry name" value="LIPOPOLYSACCHARIDE BIOSYNTHESIS PROTEIN"/>
    <property type="match status" value="1"/>
</dbReference>
<gene>
    <name evidence="3" type="ORF">E5K04_14570</name>
</gene>
<name>A0A4T0UK27_9NEIS</name>
<evidence type="ECO:0000259" key="1">
    <source>
        <dbReference type="Pfam" id="PF00534"/>
    </source>
</evidence>
<sequence length="404" mass="45209">MRLALIIDDYLPHSTRVSPKMMHELAVELKRQGHEPFVLTPGVDGQQALLVEDRMDGIPILRFRSGPLKDIPKAKRAINESLLSARAWRALAPTLRSRKIDGVVYYSPSIFFGPLVRRIKQLWGCPAYLILRDLFPQWVIDEGMIREGSPIARYFHYFEQKSYRAADHIGLMSQKNLDVFRQMNPHLSKTGVLYNWASPAPAAAPSEKESLRKQLGLQGKVIYFYGGNIGHAQDMANLMRLAKSMQHHPDAHFLFIGQGDEYELVERYIREHGLGNTTLLPSIPQEAFKKVLCEVDVGLFSLARSHKAHNFPGKLLGYMVNGLPILGSVNPGNDLMAVINAADAGTALENGADDALLAAAARLMTEPKLRRRQGEQARRLLHEKFSVESAASQIVHTLSAPQRL</sequence>
<dbReference type="Gene3D" id="3.40.50.2000">
    <property type="entry name" value="Glycogen Phosphorylase B"/>
    <property type="match status" value="2"/>
</dbReference>
<dbReference type="InterPro" id="IPR028098">
    <property type="entry name" value="Glyco_trans_4-like_N"/>
</dbReference>
<evidence type="ECO:0000313" key="4">
    <source>
        <dbReference type="Proteomes" id="UP000308891"/>
    </source>
</evidence>
<comment type="caution">
    <text evidence="3">The sequence shown here is derived from an EMBL/GenBank/DDBJ whole genome shotgun (WGS) entry which is preliminary data.</text>
</comment>
<protein>
    <submittedName>
        <fullName evidence="3">Glycosyltransferase family 4 protein</fullName>
    </submittedName>
</protein>
<keyword evidence="3" id="KW-0808">Transferase</keyword>
<dbReference type="EMBL" id="STGJ01000020">
    <property type="protein sequence ID" value="TIC78979.1"/>
    <property type="molecule type" value="Genomic_DNA"/>
</dbReference>
<dbReference type="RefSeq" id="WP_136555438.1">
    <property type="nucleotide sequence ID" value="NZ_STGJ01000020.1"/>
</dbReference>
<reference evidence="3 4" key="1">
    <citation type="submission" date="2019-04" db="EMBL/GenBank/DDBJ databases">
        <title>Crenobacter sp. nov.</title>
        <authorList>
            <person name="Shi S."/>
        </authorList>
    </citation>
    <scope>NUCLEOTIDE SEQUENCE [LARGE SCALE GENOMIC DNA]</scope>
    <source>
        <strain evidence="3 4">GY 70310</strain>
    </source>
</reference>
<dbReference type="CDD" id="cd03794">
    <property type="entry name" value="GT4_WbuB-like"/>
    <property type="match status" value="1"/>
</dbReference>
<proteinExistence type="predicted"/>
<dbReference type="Proteomes" id="UP000308891">
    <property type="component" value="Unassembled WGS sequence"/>
</dbReference>
<evidence type="ECO:0000313" key="3">
    <source>
        <dbReference type="EMBL" id="TIC78979.1"/>
    </source>
</evidence>
<dbReference type="InterPro" id="IPR001296">
    <property type="entry name" value="Glyco_trans_1"/>
</dbReference>